<dbReference type="PANTHER" id="PTHR35841">
    <property type="entry name" value="PHOSPHONATES-BINDING PERIPLASMIC PROTEIN"/>
    <property type="match status" value="1"/>
</dbReference>
<organism evidence="3 4">
    <name type="scientific">Bradyrhizobium denitrificans</name>
    <dbReference type="NCBI Taxonomy" id="2734912"/>
    <lineage>
        <taxon>Bacteria</taxon>
        <taxon>Pseudomonadati</taxon>
        <taxon>Pseudomonadota</taxon>
        <taxon>Alphaproteobacteria</taxon>
        <taxon>Hyphomicrobiales</taxon>
        <taxon>Nitrobacteraceae</taxon>
        <taxon>Bradyrhizobium</taxon>
    </lineage>
</organism>
<dbReference type="Pfam" id="PF12974">
    <property type="entry name" value="Phosphonate-bd"/>
    <property type="match status" value="1"/>
</dbReference>
<sequence length="294" mass="32131">MTVDCGKRQKIAILGLLVALVMSLPATVGHAAEKLRFAVGPFQPTPGDTRKAYDPFFKYLAEQLGSDYELVVTNDWAGISTALANGQADIAWMGPWGYVLANNEGGAQAVATVKYDGQPTYHAIIVARPQLEIKTFPEDAKGLSISFADVGSTSGWLIPSYWFKSQHIDPRTYFKYRDGASHPANEMAVSSGQVDLATDYDRNLNSMIERGLIKREDVKIVWTSEPLPNDPMVVRKDLDQSIVAKLKTVLGSISEQQAKTIMPPHYTGWVPATAATYQLIRDAGVAVGKLKVTN</sequence>
<name>A0ABS5GDD4_9BRAD</name>
<dbReference type="PANTHER" id="PTHR35841:SF1">
    <property type="entry name" value="PHOSPHONATES-BINDING PERIPLASMIC PROTEIN"/>
    <property type="match status" value="1"/>
</dbReference>
<dbReference type="NCBIfam" id="TIGR01098">
    <property type="entry name" value="3A0109s03R"/>
    <property type="match status" value="1"/>
</dbReference>
<evidence type="ECO:0000313" key="4">
    <source>
        <dbReference type="Proteomes" id="UP001314635"/>
    </source>
</evidence>
<dbReference type="CDD" id="cd01071">
    <property type="entry name" value="PBP2_PhnD_like"/>
    <property type="match status" value="1"/>
</dbReference>
<comment type="similarity">
    <text evidence="1">Belongs to the phosphate/phosphite/phosphonate binding protein family.</text>
</comment>
<protein>
    <submittedName>
        <fullName evidence="3">Phosphate/phosphite/phosphonate ABC transporter substrate-binding protein</fullName>
    </submittedName>
</protein>
<comment type="caution">
    <text evidence="3">The sequence shown here is derived from an EMBL/GenBank/DDBJ whole genome shotgun (WGS) entry which is preliminary data.</text>
</comment>
<dbReference type="RefSeq" id="WP_172236680.1">
    <property type="nucleotide sequence ID" value="NZ_JABFDP010000011.1"/>
</dbReference>
<gene>
    <name evidence="3" type="ORF">JQ619_25345</name>
</gene>
<keyword evidence="2" id="KW-0732">Signal</keyword>
<dbReference type="InterPro" id="IPR005770">
    <property type="entry name" value="PhnD"/>
</dbReference>
<accession>A0ABS5GDD4</accession>
<reference evidence="4" key="1">
    <citation type="journal article" date="2021" name="ISME J.">
        <title>Evolutionary origin and ecological implication of a unique nif island in free-living Bradyrhizobium lineages.</title>
        <authorList>
            <person name="Tao J."/>
        </authorList>
    </citation>
    <scope>NUCLEOTIDE SEQUENCE [LARGE SCALE GENOMIC DNA]</scope>
    <source>
        <strain evidence="4">SZCCT0094</strain>
    </source>
</reference>
<dbReference type="Proteomes" id="UP001314635">
    <property type="component" value="Unassembled WGS sequence"/>
</dbReference>
<keyword evidence="4" id="KW-1185">Reference proteome</keyword>
<dbReference type="SUPFAM" id="SSF53850">
    <property type="entry name" value="Periplasmic binding protein-like II"/>
    <property type="match status" value="1"/>
</dbReference>
<dbReference type="Gene3D" id="3.40.190.10">
    <property type="entry name" value="Periplasmic binding protein-like II"/>
    <property type="match status" value="2"/>
</dbReference>
<evidence type="ECO:0000313" key="3">
    <source>
        <dbReference type="EMBL" id="MBR1139091.1"/>
    </source>
</evidence>
<evidence type="ECO:0000256" key="1">
    <source>
        <dbReference type="ARBA" id="ARBA00007162"/>
    </source>
</evidence>
<evidence type="ECO:0000256" key="2">
    <source>
        <dbReference type="ARBA" id="ARBA00022729"/>
    </source>
</evidence>
<proteinExistence type="inferred from homology"/>
<dbReference type="EMBL" id="JAFCLK010000026">
    <property type="protein sequence ID" value="MBR1139091.1"/>
    <property type="molecule type" value="Genomic_DNA"/>
</dbReference>